<dbReference type="InterPro" id="IPR036390">
    <property type="entry name" value="WH_DNA-bd_sf"/>
</dbReference>
<keyword evidence="4" id="KW-0804">Transcription</keyword>
<dbReference type="PROSITE" id="PS50931">
    <property type="entry name" value="HTH_LYSR"/>
    <property type="match status" value="1"/>
</dbReference>
<evidence type="ECO:0000256" key="3">
    <source>
        <dbReference type="ARBA" id="ARBA00023125"/>
    </source>
</evidence>
<dbReference type="PANTHER" id="PTHR30126">
    <property type="entry name" value="HTH-TYPE TRANSCRIPTIONAL REGULATOR"/>
    <property type="match status" value="1"/>
</dbReference>
<dbReference type="Gene3D" id="1.10.10.10">
    <property type="entry name" value="Winged helix-like DNA-binding domain superfamily/Winged helix DNA-binding domain"/>
    <property type="match status" value="1"/>
</dbReference>
<evidence type="ECO:0000313" key="6">
    <source>
        <dbReference type="EMBL" id="MBO8465999.1"/>
    </source>
</evidence>
<dbReference type="SUPFAM" id="SSF46785">
    <property type="entry name" value="Winged helix' DNA-binding domain"/>
    <property type="match status" value="1"/>
</dbReference>
<dbReference type="AlphaFoldDB" id="A0A9D9I638"/>
<dbReference type="InterPro" id="IPR036388">
    <property type="entry name" value="WH-like_DNA-bd_sf"/>
</dbReference>
<dbReference type="PANTHER" id="PTHR30126:SF39">
    <property type="entry name" value="HTH-TYPE TRANSCRIPTIONAL REGULATOR CYSL"/>
    <property type="match status" value="1"/>
</dbReference>
<dbReference type="Proteomes" id="UP000823597">
    <property type="component" value="Unassembled WGS sequence"/>
</dbReference>
<accession>A0A9D9I638</accession>
<dbReference type="Pfam" id="PF03466">
    <property type="entry name" value="LysR_substrate"/>
    <property type="match status" value="1"/>
</dbReference>
<dbReference type="SUPFAM" id="SSF53850">
    <property type="entry name" value="Periplasmic binding protein-like II"/>
    <property type="match status" value="1"/>
</dbReference>
<comment type="similarity">
    <text evidence="1">Belongs to the LysR transcriptional regulatory family.</text>
</comment>
<organism evidence="6 7">
    <name type="scientific">Candidatus Merdivivens pullistercoris</name>
    <dbReference type="NCBI Taxonomy" id="2840873"/>
    <lineage>
        <taxon>Bacteria</taxon>
        <taxon>Pseudomonadati</taxon>
        <taxon>Bacteroidota</taxon>
        <taxon>Bacteroidia</taxon>
        <taxon>Bacteroidales</taxon>
        <taxon>Muribaculaceae</taxon>
        <taxon>Muribaculaceae incertae sedis</taxon>
        <taxon>Candidatus Merdivivens</taxon>
    </lineage>
</organism>
<sequence length="296" mass="32594">MDDFRLKVFASAAKNLNFSKCAEQMHISQPAVSKHINELENHFGVSLFKRGNTGVSLTNAGKILLAHAEKLIEQYRVMEYEMGLQKGAVKGSLTIGASTTIAQYFLPPILAGFMERFDGVSISMRSGNSENIEKWLSEGEIDMGFVENAGTKSGLHYEHIADDELVLAAKSHGRYSGIESVALESLESIPLVLRENGSGTREIIETHLAGHGIGLQELNVVIELDSTEAIKSFIAESDCAAIVSVIAIKDELLSGELKIIDIDDFEMKREFASVFRQGEMNGLRERFHLFAKHFSA</sequence>
<evidence type="ECO:0000256" key="1">
    <source>
        <dbReference type="ARBA" id="ARBA00009437"/>
    </source>
</evidence>
<dbReference type="EMBL" id="JADIME010000087">
    <property type="protein sequence ID" value="MBO8465999.1"/>
    <property type="molecule type" value="Genomic_DNA"/>
</dbReference>
<keyword evidence="3" id="KW-0238">DNA-binding</keyword>
<evidence type="ECO:0000256" key="2">
    <source>
        <dbReference type="ARBA" id="ARBA00023015"/>
    </source>
</evidence>
<gene>
    <name evidence="6" type="ORF">IAB93_08420</name>
</gene>
<comment type="caution">
    <text evidence="6">The sequence shown here is derived from an EMBL/GenBank/DDBJ whole genome shotgun (WGS) entry which is preliminary data.</text>
</comment>
<protein>
    <submittedName>
        <fullName evidence="6">LysR family transcriptional regulator</fullName>
    </submittedName>
</protein>
<dbReference type="GO" id="GO:0003700">
    <property type="term" value="F:DNA-binding transcription factor activity"/>
    <property type="evidence" value="ECO:0007669"/>
    <property type="project" value="InterPro"/>
</dbReference>
<name>A0A9D9I638_9BACT</name>
<dbReference type="Gene3D" id="3.40.190.290">
    <property type="match status" value="1"/>
</dbReference>
<feature type="domain" description="HTH lysR-type" evidence="5">
    <location>
        <begin position="1"/>
        <end position="58"/>
    </location>
</feature>
<dbReference type="PRINTS" id="PR00039">
    <property type="entry name" value="HTHLYSR"/>
</dbReference>
<proteinExistence type="inferred from homology"/>
<dbReference type="Pfam" id="PF00126">
    <property type="entry name" value="HTH_1"/>
    <property type="match status" value="1"/>
</dbReference>
<dbReference type="GO" id="GO:0000976">
    <property type="term" value="F:transcription cis-regulatory region binding"/>
    <property type="evidence" value="ECO:0007669"/>
    <property type="project" value="TreeGrafter"/>
</dbReference>
<dbReference type="FunFam" id="1.10.10.10:FF:000001">
    <property type="entry name" value="LysR family transcriptional regulator"/>
    <property type="match status" value="1"/>
</dbReference>
<evidence type="ECO:0000313" key="7">
    <source>
        <dbReference type="Proteomes" id="UP000823597"/>
    </source>
</evidence>
<reference evidence="6" key="1">
    <citation type="submission" date="2020-10" db="EMBL/GenBank/DDBJ databases">
        <authorList>
            <person name="Gilroy R."/>
        </authorList>
    </citation>
    <scope>NUCLEOTIDE SEQUENCE</scope>
    <source>
        <strain evidence="6">10037</strain>
    </source>
</reference>
<keyword evidence="2" id="KW-0805">Transcription regulation</keyword>
<evidence type="ECO:0000259" key="5">
    <source>
        <dbReference type="PROSITE" id="PS50931"/>
    </source>
</evidence>
<dbReference type="InterPro" id="IPR000847">
    <property type="entry name" value="LysR_HTH_N"/>
</dbReference>
<evidence type="ECO:0000256" key="4">
    <source>
        <dbReference type="ARBA" id="ARBA00023163"/>
    </source>
</evidence>
<dbReference type="InterPro" id="IPR005119">
    <property type="entry name" value="LysR_subst-bd"/>
</dbReference>
<reference evidence="6" key="2">
    <citation type="journal article" date="2021" name="PeerJ">
        <title>Extensive microbial diversity within the chicken gut microbiome revealed by metagenomics and culture.</title>
        <authorList>
            <person name="Gilroy R."/>
            <person name="Ravi A."/>
            <person name="Getino M."/>
            <person name="Pursley I."/>
            <person name="Horton D.L."/>
            <person name="Alikhan N.F."/>
            <person name="Baker D."/>
            <person name="Gharbi K."/>
            <person name="Hall N."/>
            <person name="Watson M."/>
            <person name="Adriaenssens E.M."/>
            <person name="Foster-Nyarko E."/>
            <person name="Jarju S."/>
            <person name="Secka A."/>
            <person name="Antonio M."/>
            <person name="Oren A."/>
            <person name="Chaudhuri R.R."/>
            <person name="La Ragione R."/>
            <person name="Hildebrand F."/>
            <person name="Pallen M.J."/>
        </authorList>
    </citation>
    <scope>NUCLEOTIDE SEQUENCE</scope>
    <source>
        <strain evidence="6">10037</strain>
    </source>
</reference>